<dbReference type="Proteomes" id="UP000184512">
    <property type="component" value="Unassembled WGS sequence"/>
</dbReference>
<dbReference type="STRING" id="1123357.SAMN02745244_03613"/>
<sequence>MWQSSVDLEVVDADAEGEGRGVGRTGALVDLWGESVDEFLWSVEKLKSIA</sequence>
<reference evidence="1 2" key="1">
    <citation type="submission" date="2016-11" db="EMBL/GenBank/DDBJ databases">
        <authorList>
            <person name="Jaros S."/>
            <person name="Januszkiewicz K."/>
            <person name="Wedrychowicz H."/>
        </authorList>
    </citation>
    <scope>NUCLEOTIDE SEQUENCE [LARGE SCALE GENOMIC DNA]</scope>
    <source>
        <strain evidence="1 2">DSM 12906</strain>
    </source>
</reference>
<dbReference type="AlphaFoldDB" id="A0A1M6NDE7"/>
<proteinExistence type="predicted"/>
<evidence type="ECO:0000313" key="1">
    <source>
        <dbReference type="EMBL" id="SHJ93727.1"/>
    </source>
</evidence>
<protein>
    <submittedName>
        <fullName evidence="1">Uncharacterized protein</fullName>
    </submittedName>
</protein>
<dbReference type="EMBL" id="FQZG01000112">
    <property type="protein sequence ID" value="SHJ93727.1"/>
    <property type="molecule type" value="Genomic_DNA"/>
</dbReference>
<accession>A0A1M6NDE7</accession>
<gene>
    <name evidence="1" type="ORF">SAMN02745244_03613</name>
</gene>
<name>A0A1M6NDE7_9ACTN</name>
<organism evidence="1 2">
    <name type="scientific">Tessaracoccus bendigoensis DSM 12906</name>
    <dbReference type="NCBI Taxonomy" id="1123357"/>
    <lineage>
        <taxon>Bacteria</taxon>
        <taxon>Bacillati</taxon>
        <taxon>Actinomycetota</taxon>
        <taxon>Actinomycetes</taxon>
        <taxon>Propionibacteriales</taxon>
        <taxon>Propionibacteriaceae</taxon>
        <taxon>Tessaracoccus</taxon>
    </lineage>
</organism>
<keyword evidence="2" id="KW-1185">Reference proteome</keyword>
<evidence type="ECO:0000313" key="2">
    <source>
        <dbReference type="Proteomes" id="UP000184512"/>
    </source>
</evidence>